<proteinExistence type="predicted"/>
<dbReference type="NCBIfam" id="TIGR03514">
    <property type="entry name" value="GldB_lipo"/>
    <property type="match status" value="1"/>
</dbReference>
<organism evidence="1 2">
    <name type="scientific">Flavobacterium okayamense</name>
    <dbReference type="NCBI Taxonomy" id="2830782"/>
    <lineage>
        <taxon>Bacteria</taxon>
        <taxon>Pseudomonadati</taxon>
        <taxon>Bacteroidota</taxon>
        <taxon>Flavobacteriia</taxon>
        <taxon>Flavobacteriales</taxon>
        <taxon>Flavobacteriaceae</taxon>
        <taxon>Flavobacterium</taxon>
    </lineage>
</organism>
<dbReference type="RefSeq" id="WP_221259005.1">
    <property type="nucleotide sequence ID" value="NZ_AP024749.1"/>
</dbReference>
<accession>A0ABM7S0V3</accession>
<dbReference type="EMBL" id="AP024749">
    <property type="protein sequence ID" value="BCY27379.1"/>
    <property type="molecule type" value="Genomic_DNA"/>
</dbReference>
<sequence>MKKLLFFSFILILASCGEDKKKVEVVNTNPINVELVRFDKLFYESQPEDLLKLKNQFPYFFPAGNEDTVWTNKLSNPLLRELYTEVQNKYGDADFLRVDLGELFGKVEYYFPKSKTPKIITLINEVDKDAKAIYADSLALISLDCYLGEKHRFYKDFPDYQKVRFNQNQILPDLVSSFAFSRIPYPSDRTLLSQMVYYGKELYVKDLLLPEATNAAKIGYSETHEKWCEENEAQMWSYFVENNLLYESNQKNEFRFINDAPFSKFYLEIDNESPGRVGQWLGWQIVRSFMENNDVSLQDMLAMDAKTIFENSKYKPAK</sequence>
<dbReference type="Pfam" id="PF25594">
    <property type="entry name" value="GldB_lipo"/>
    <property type="match status" value="1"/>
</dbReference>
<dbReference type="Proteomes" id="UP000825258">
    <property type="component" value="Chromosome"/>
</dbReference>
<protein>
    <submittedName>
        <fullName evidence="1">Gliding motility lipoprotein GldB</fullName>
    </submittedName>
</protein>
<gene>
    <name evidence="1" type="primary">gldB</name>
    <name evidence="1" type="ORF">KK2020170_02470</name>
</gene>
<dbReference type="InterPro" id="IPR019853">
    <property type="entry name" value="GldB-like"/>
</dbReference>
<evidence type="ECO:0000313" key="1">
    <source>
        <dbReference type="EMBL" id="BCY27379.1"/>
    </source>
</evidence>
<keyword evidence="1" id="KW-0449">Lipoprotein</keyword>
<name>A0ABM7S0V3_9FLAO</name>
<reference evidence="1 2" key="1">
    <citation type="submission" date="2021-06" db="EMBL/GenBank/DDBJ databases">
        <title>Whole genome sequences of Flavobacterium sp. KK2020170 and assembly.</title>
        <authorList>
            <person name="Kitahara K."/>
            <person name="Miyoshi S."/>
            <person name="Uesaka K."/>
        </authorList>
    </citation>
    <scope>NUCLEOTIDE SEQUENCE [LARGE SCALE GENOMIC DNA]</scope>
    <source>
        <strain evidence="1 2">KK2020170</strain>
    </source>
</reference>
<keyword evidence="2" id="KW-1185">Reference proteome</keyword>
<evidence type="ECO:0000313" key="2">
    <source>
        <dbReference type="Proteomes" id="UP000825258"/>
    </source>
</evidence>
<dbReference type="PROSITE" id="PS51257">
    <property type="entry name" value="PROKAR_LIPOPROTEIN"/>
    <property type="match status" value="1"/>
</dbReference>